<reference evidence="9" key="1">
    <citation type="submission" date="2025-05" db="UniProtKB">
        <authorList>
            <consortium name="RefSeq"/>
        </authorList>
    </citation>
    <scope>NUCLEOTIDE SEQUENCE [LARGE SCALE GENOMIC DNA]</scope>
</reference>
<comment type="subcellular location">
    <subcellularLocation>
        <location evidence="1">Cell membrane</location>
        <topology evidence="1">Multi-pass membrane protein</topology>
    </subcellularLocation>
    <subcellularLocation>
        <location evidence="7">Membrane</location>
        <topology evidence="7">Multi-pass membrane protein</topology>
    </subcellularLocation>
</comment>
<dbReference type="PANTHER" id="PTHR16024">
    <property type="entry name" value="XK-RELATED PROTEIN"/>
    <property type="match status" value="1"/>
</dbReference>
<dbReference type="InterPro" id="IPR018629">
    <property type="entry name" value="XK-rel"/>
</dbReference>
<feature type="transmembrane region" description="Helical" evidence="7">
    <location>
        <begin position="207"/>
        <end position="225"/>
    </location>
</feature>
<feature type="transmembrane region" description="Helical" evidence="7">
    <location>
        <begin position="266"/>
        <end position="284"/>
    </location>
</feature>
<keyword evidence="3" id="KW-1003">Cell membrane</keyword>
<keyword evidence="6 7" id="KW-0472">Membrane</keyword>
<evidence type="ECO:0000313" key="10">
    <source>
        <dbReference type="RefSeq" id="XP_072860298.1"/>
    </source>
</evidence>
<name>A0ABM5GRN8_9SAUR</name>
<feature type="transmembrane region" description="Helical" evidence="7">
    <location>
        <begin position="237"/>
        <end position="254"/>
    </location>
</feature>
<comment type="similarity">
    <text evidence="2 7">Belongs to the XK family.</text>
</comment>
<feature type="compositionally biased region" description="Polar residues" evidence="8">
    <location>
        <begin position="599"/>
        <end position="609"/>
    </location>
</feature>
<dbReference type="Proteomes" id="UP001652642">
    <property type="component" value="Chromosome 1"/>
</dbReference>
<evidence type="ECO:0000256" key="5">
    <source>
        <dbReference type="ARBA" id="ARBA00022989"/>
    </source>
</evidence>
<accession>A0ABM5GRN8</accession>
<reference evidence="10" key="2">
    <citation type="submission" date="2025-08" db="UniProtKB">
        <authorList>
            <consortium name="RefSeq"/>
        </authorList>
    </citation>
    <scope>IDENTIFICATION</scope>
</reference>
<evidence type="ECO:0000256" key="2">
    <source>
        <dbReference type="ARBA" id="ARBA00008789"/>
    </source>
</evidence>
<gene>
    <name evidence="10" type="primary">XKR5</name>
</gene>
<evidence type="ECO:0000256" key="1">
    <source>
        <dbReference type="ARBA" id="ARBA00004651"/>
    </source>
</evidence>
<evidence type="ECO:0000256" key="8">
    <source>
        <dbReference type="SAM" id="MobiDB-lite"/>
    </source>
</evidence>
<organism evidence="9 10">
    <name type="scientific">Pogona vitticeps</name>
    <name type="common">central bearded dragon</name>
    <dbReference type="NCBI Taxonomy" id="103695"/>
    <lineage>
        <taxon>Eukaryota</taxon>
        <taxon>Metazoa</taxon>
        <taxon>Chordata</taxon>
        <taxon>Craniata</taxon>
        <taxon>Vertebrata</taxon>
        <taxon>Euteleostomi</taxon>
        <taxon>Lepidosauria</taxon>
        <taxon>Squamata</taxon>
        <taxon>Bifurcata</taxon>
        <taxon>Unidentata</taxon>
        <taxon>Episquamata</taxon>
        <taxon>Toxicofera</taxon>
        <taxon>Iguania</taxon>
        <taxon>Acrodonta</taxon>
        <taxon>Agamidae</taxon>
        <taxon>Amphibolurinae</taxon>
        <taxon>Pogona</taxon>
    </lineage>
</organism>
<evidence type="ECO:0000313" key="9">
    <source>
        <dbReference type="Proteomes" id="UP001652642"/>
    </source>
</evidence>
<dbReference type="PANTHER" id="PTHR16024:SF15">
    <property type="entry name" value="XK-RELATED PROTEIN 5"/>
    <property type="match status" value="1"/>
</dbReference>
<feature type="transmembrane region" description="Helical" evidence="7">
    <location>
        <begin position="31"/>
        <end position="54"/>
    </location>
</feature>
<dbReference type="Pfam" id="PF09815">
    <property type="entry name" value="XK-related"/>
    <property type="match status" value="1"/>
</dbReference>
<evidence type="ECO:0000256" key="7">
    <source>
        <dbReference type="RuleBase" id="RU910716"/>
    </source>
</evidence>
<keyword evidence="5 7" id="KW-1133">Transmembrane helix</keyword>
<dbReference type="RefSeq" id="XP_072860298.1">
    <property type="nucleotide sequence ID" value="XM_073004197.1"/>
</dbReference>
<protein>
    <recommendedName>
        <fullName evidence="7">XK-related protein</fullName>
    </recommendedName>
</protein>
<evidence type="ECO:0000256" key="6">
    <source>
        <dbReference type="ARBA" id="ARBA00023136"/>
    </source>
</evidence>
<sequence length="660" mass="72906">MQGRGAFAGLSLTLLAAEQIARFCSILHYFVTGQLLWCWVTLALLLPGYLVQVLSFHWFRADGHKLCWTLVAIHILHLGLWKRYWNVLWSSFKAGEGSGTRQPHMEQGDLGVLRLLEALLETLPVLLLQAYTCVVMEANGLVSGLSAGMSLLSLSWALVSYSRSMCLIKPCHLSMPGTALLCQLLWRTGMIGTRVMTLVLFARTYHLWVFAAAGIHWLVMSYWTVAQQTDIFQNPCHWKLFNILTGAVYIFCYVNFKDGPSFCRMAVFYIITLSENVFLLLMSMDVLHVNSRSNLWILGAVISGSILGLVALVSYYSLLHPKSTEIWQRFLQRSHSLLSKGNKGNENLTMGSSGIPGLQDIEASGAEPAIQPLAMPSNSSLVDFGCSADGKNLCENEHHWLLIKLALKTGSISKIKTVLGESVNRDCYLVPVIKNNKSIVQSGPRRKLIFLTKEKFPISPKSRTGEQRSLTEENKVTDNLRENKEQFNITLPTSKHAPVEATPAESNLEMEGDQKEPIYSCSTVYFTVGGEGEASPDTEGKTGAVNTRNVLTEPAKTHKGSSMQSGQSGEEVLFTSADISPIVPTRTSGCLQNGPDFSASASPKPSDQQGMLRVHCKSSHAYLYRTWASVLKEKETRNATEQCCITSTPKNSSASNSHKL</sequence>
<feature type="transmembrane region" description="Helical" evidence="7">
    <location>
        <begin position="296"/>
        <end position="319"/>
    </location>
</feature>
<evidence type="ECO:0000256" key="4">
    <source>
        <dbReference type="ARBA" id="ARBA00022692"/>
    </source>
</evidence>
<proteinExistence type="inferred from homology"/>
<dbReference type="GeneID" id="110077518"/>
<keyword evidence="9" id="KW-1185">Reference proteome</keyword>
<dbReference type="InterPro" id="IPR050895">
    <property type="entry name" value="XK-related_scramblase"/>
</dbReference>
<feature type="transmembrane region" description="Helical" evidence="7">
    <location>
        <begin position="141"/>
        <end position="161"/>
    </location>
</feature>
<keyword evidence="4 7" id="KW-0812">Transmembrane</keyword>
<feature type="region of interest" description="Disordered" evidence="8">
    <location>
        <begin position="586"/>
        <end position="609"/>
    </location>
</feature>
<evidence type="ECO:0000256" key="3">
    <source>
        <dbReference type="ARBA" id="ARBA00022475"/>
    </source>
</evidence>